<dbReference type="Gene3D" id="3.40.33.10">
    <property type="entry name" value="CAP"/>
    <property type="match status" value="1"/>
</dbReference>
<proteinExistence type="predicted"/>
<dbReference type="EMBL" id="JARZZP010000002">
    <property type="protein sequence ID" value="MDI1473384.1"/>
    <property type="molecule type" value="Genomic_DNA"/>
</dbReference>
<dbReference type="PROSITE" id="PS51109">
    <property type="entry name" value="G5"/>
    <property type="match status" value="5"/>
</dbReference>
<name>A0ABT6PBT5_9STRE</name>
<feature type="compositionally biased region" description="Basic and acidic residues" evidence="2">
    <location>
        <begin position="340"/>
        <end position="354"/>
    </location>
</feature>
<keyword evidence="6" id="KW-1185">Reference proteome</keyword>
<keyword evidence="3" id="KW-0472">Membrane</keyword>
<dbReference type="Proteomes" id="UP001160991">
    <property type="component" value="Unassembled WGS sequence"/>
</dbReference>
<dbReference type="SMART" id="SM01208">
    <property type="entry name" value="G5"/>
    <property type="match status" value="9"/>
</dbReference>
<evidence type="ECO:0000313" key="6">
    <source>
        <dbReference type="Proteomes" id="UP001160991"/>
    </source>
</evidence>
<feature type="compositionally biased region" description="Low complexity" evidence="2">
    <location>
        <begin position="322"/>
        <end position="339"/>
    </location>
</feature>
<feature type="domain" description="G5" evidence="4">
    <location>
        <begin position="582"/>
        <end position="663"/>
    </location>
</feature>
<evidence type="ECO:0000256" key="1">
    <source>
        <dbReference type="ARBA" id="ARBA00022729"/>
    </source>
</evidence>
<accession>A0ABT6PBT5</accession>
<keyword evidence="3" id="KW-1133">Transmembrane helix</keyword>
<feature type="domain" description="G5" evidence="4">
    <location>
        <begin position="737"/>
        <end position="817"/>
    </location>
</feature>
<keyword evidence="1" id="KW-0732">Signal</keyword>
<feature type="domain" description="G5" evidence="4">
    <location>
        <begin position="662"/>
        <end position="745"/>
    </location>
</feature>
<protein>
    <submittedName>
        <fullName evidence="5">G5 domain-containing protein</fullName>
    </submittedName>
</protein>
<dbReference type="InterPro" id="IPR011098">
    <property type="entry name" value="G5_dom"/>
</dbReference>
<dbReference type="RefSeq" id="WP_281334804.1">
    <property type="nucleotide sequence ID" value="NZ_JARZZP010000002.1"/>
</dbReference>
<feature type="compositionally biased region" description="Basic and acidic residues" evidence="2">
    <location>
        <begin position="922"/>
        <end position="931"/>
    </location>
</feature>
<dbReference type="Gene3D" id="2.20.230.10">
    <property type="entry name" value="Resuscitation-promoting factor rpfb"/>
    <property type="match status" value="7"/>
</dbReference>
<feature type="compositionally biased region" description="Low complexity" evidence="2">
    <location>
        <begin position="390"/>
        <end position="399"/>
    </location>
</feature>
<feature type="compositionally biased region" description="Low complexity" evidence="2">
    <location>
        <begin position="48"/>
        <end position="57"/>
    </location>
</feature>
<evidence type="ECO:0000313" key="5">
    <source>
        <dbReference type="EMBL" id="MDI1473384.1"/>
    </source>
</evidence>
<feature type="region of interest" description="Disordered" evidence="2">
    <location>
        <begin position="1053"/>
        <end position="1084"/>
    </location>
</feature>
<organism evidence="5 6">
    <name type="scientific">Streptococcus taonis</name>
    <dbReference type="NCBI Taxonomy" id="3041623"/>
    <lineage>
        <taxon>Bacteria</taxon>
        <taxon>Bacillati</taxon>
        <taxon>Bacillota</taxon>
        <taxon>Bacilli</taxon>
        <taxon>Lactobacillales</taxon>
        <taxon>Streptococcaceae</taxon>
        <taxon>Streptococcus</taxon>
    </lineage>
</organism>
<feature type="domain" description="G5" evidence="4">
    <location>
        <begin position="503"/>
        <end position="582"/>
    </location>
</feature>
<gene>
    <name evidence="5" type="ORF">QEZ38_01595</name>
</gene>
<feature type="compositionally biased region" description="Basic and acidic residues" evidence="2">
    <location>
        <begin position="58"/>
        <end position="75"/>
    </location>
</feature>
<feature type="region of interest" description="Disordered" evidence="2">
    <location>
        <begin position="40"/>
        <end position="75"/>
    </location>
</feature>
<comment type="caution">
    <text evidence="5">The sequence shown here is derived from an EMBL/GenBank/DDBJ whole genome shotgun (WGS) entry which is preliminary data.</text>
</comment>
<dbReference type="InterPro" id="IPR035940">
    <property type="entry name" value="CAP_sf"/>
</dbReference>
<evidence type="ECO:0000256" key="3">
    <source>
        <dbReference type="SAM" id="Phobius"/>
    </source>
</evidence>
<evidence type="ECO:0000256" key="2">
    <source>
        <dbReference type="SAM" id="MobiDB-lite"/>
    </source>
</evidence>
<feature type="compositionally biased region" description="Basic and acidic residues" evidence="2">
    <location>
        <begin position="294"/>
        <end position="321"/>
    </location>
</feature>
<feature type="region of interest" description="Disordered" evidence="2">
    <location>
        <begin position="390"/>
        <end position="414"/>
    </location>
</feature>
<sequence length="1396" mass="155087">MDRQNTNEKKTLKKGRRGWVISAAIVALLGILAGTVVLQNQSSQNQGKSESVTVSDSSSKEKEYSTTDTIKETEKSFPPKVDAKEELSKVFVATKEVGVEDSIKSLDKSYEKLSEITKVEEKLKSQVTNEGEEAVKQVSRQEVGNKDNKILEKSDSLTKKVEVEKTTLEKGKLVVRPELPSLVVTDDKGISAVQQELPELVVSDKGTPEVQPKLPELVISEKGTPEVQPKLPELVISEKGTPEVQPKLPELVISDKGTPEVQPKLPELVVSEKGTPEVQTKLPELVVIEKGTPEVQEKLPEAKPEKDKVLDKKEEKKEVETKVTTPTVPENKDQTTGTPTKEEKTLEEKKDKVEGNNQATLPGNKEQVETGKTNTVVGEKTTEEVIKPATPAKPEVPAKPAEDGKPAVEAQPAIPAQPEVKKVVTTRTEVETSVIEPGVQHVPDANLNVGETQVVQEGVAGKTETTYTITIENGVEVSRVATGTQTIPAVDKVIHVGAKTSKEVVRTTKEEVVRTPILPGTEYVPDENLDAGVEKEVRAGQSGEKLEVYTVTLEDGVEIGRTLVSSTQKDAKNRVVHVGTKVSKKNLETVTRETHKVEHKVTSSTNPDLPKGEKKVIQVGKDGSYELVTIVVTTPDGKEVSRDEKRENEVPAVYEIVEIGTGENVETSRTSRTVEVNYETEEVKDETLNEGKRVVETKGQKGSYTETTIVYGNGRSSVVKSDEVKPVKEVVRVGTHKVLTENKTRVERKAGENFKTVEVKSDKLFSDQRVVKTKGKNGEIIENYKDYYEDGKLVKSELVNTETVPAVDEVVEVGTKDRYTYANEDKVITAVGEKRVADSNLFEGDETVEDAVNGKETYKVKYSNDENQNRTEVSRELIKTVPAKQKVVHYGTKKLMSKVTEEETETISHGYRTENDATLFEGESRTEDGSDGYKRYRKVISVNNKTGERTVKSRELVETKDAVDTITFKGTKERYTYVNEDKVIVSVGEKRVADSNLFEGDETVEDAVNGKETYKVKYLNDENQTRTEISRELINSVPAKQKVVHYGTKKLMSEVTEEETETISHGSRTENDSNLFEGESRTENGRDGFKRYRKVISVNNKTGERTVKSRELVETKDAVDTITFNGTKKKRVADPTDVIVPTSDDNYDIDGTWKDIKSLGENGLDPNNEDHRSAKYLHDNLSQADKDRVAVDETDDGDDLPRDMGLVSVWKASRLSQAELDKLEQIIDNRKLNEHFMELLNEERTRKGLTPATIAADDSELTRVANIRANEMADHGSLRYQGKKEGKHKRPDGSRWSTAYDPEFYKQTNAMTENAAEATDVWDIVSLTNEKALAHNFYTRWKHSKSHYAAMMMGDGYSPANKNVQFRVALGFANHSLTSGKAINVVAMMEIASMMD</sequence>
<feature type="region of interest" description="Disordered" evidence="2">
    <location>
        <begin position="294"/>
        <end position="368"/>
    </location>
</feature>
<feature type="transmembrane region" description="Helical" evidence="3">
    <location>
        <begin position="20"/>
        <end position="38"/>
    </location>
</feature>
<evidence type="ECO:0000259" key="4">
    <source>
        <dbReference type="PROSITE" id="PS51109"/>
    </source>
</evidence>
<keyword evidence="3" id="KW-0812">Transmembrane</keyword>
<reference evidence="5" key="1">
    <citation type="submission" date="2023-04" db="EMBL/GenBank/DDBJ databases">
        <title>A new Streptococcus species isolated from the patient with bacteremia.</title>
        <authorList>
            <person name="Chen Y.-S."/>
            <person name="Lee C.-Y."/>
            <person name="Chan C.-K."/>
        </authorList>
    </citation>
    <scope>NUCLEOTIDE SEQUENCE</scope>
    <source>
        <strain evidence="5">ST22-14</strain>
    </source>
</reference>
<feature type="domain" description="G5" evidence="4">
    <location>
        <begin position="421"/>
        <end position="500"/>
    </location>
</feature>
<dbReference type="Pfam" id="PF07501">
    <property type="entry name" value="G5"/>
    <property type="match status" value="8"/>
</dbReference>
<feature type="region of interest" description="Disordered" evidence="2">
    <location>
        <begin position="906"/>
        <end position="931"/>
    </location>
</feature>